<protein>
    <submittedName>
        <fullName evidence="1">Uncharacterized protein</fullName>
    </submittedName>
</protein>
<keyword evidence="2" id="KW-1185">Reference proteome</keyword>
<reference evidence="1" key="1">
    <citation type="journal article" date="2023" name="IMA Fungus">
        <title>Comparative genomic study of the Penicillium genus elucidates a diverse pangenome and 15 lateral gene transfer events.</title>
        <authorList>
            <person name="Petersen C."/>
            <person name="Sorensen T."/>
            <person name="Nielsen M.R."/>
            <person name="Sondergaard T.E."/>
            <person name="Sorensen J.L."/>
            <person name="Fitzpatrick D.A."/>
            <person name="Frisvad J.C."/>
            <person name="Nielsen K.L."/>
        </authorList>
    </citation>
    <scope>NUCLEOTIDE SEQUENCE</scope>
    <source>
        <strain evidence="1">IBT 12815</strain>
    </source>
</reference>
<accession>A0AAD6EH03</accession>
<dbReference type="AlphaFoldDB" id="A0AAD6EH03"/>
<evidence type="ECO:0000313" key="2">
    <source>
        <dbReference type="Proteomes" id="UP001213799"/>
    </source>
</evidence>
<evidence type="ECO:0000313" key="1">
    <source>
        <dbReference type="EMBL" id="KAJ5616227.1"/>
    </source>
</evidence>
<reference evidence="1" key="2">
    <citation type="submission" date="2023-01" db="EMBL/GenBank/DDBJ databases">
        <authorList>
            <person name="Petersen C."/>
        </authorList>
    </citation>
    <scope>NUCLEOTIDE SEQUENCE</scope>
    <source>
        <strain evidence="1">IBT 12815</strain>
    </source>
</reference>
<organism evidence="1 2">
    <name type="scientific">Penicillium hordei</name>
    <dbReference type="NCBI Taxonomy" id="40994"/>
    <lineage>
        <taxon>Eukaryota</taxon>
        <taxon>Fungi</taxon>
        <taxon>Dikarya</taxon>
        <taxon>Ascomycota</taxon>
        <taxon>Pezizomycotina</taxon>
        <taxon>Eurotiomycetes</taxon>
        <taxon>Eurotiomycetidae</taxon>
        <taxon>Eurotiales</taxon>
        <taxon>Aspergillaceae</taxon>
        <taxon>Penicillium</taxon>
    </lineage>
</organism>
<dbReference type="EMBL" id="JAQJAE010000001">
    <property type="protein sequence ID" value="KAJ5616227.1"/>
    <property type="molecule type" value="Genomic_DNA"/>
</dbReference>
<dbReference type="GeneID" id="81582641"/>
<gene>
    <name evidence="1" type="ORF">N7537_001341</name>
</gene>
<proteinExistence type="predicted"/>
<feature type="non-terminal residue" evidence="1">
    <location>
        <position position="77"/>
    </location>
</feature>
<name>A0AAD6EH03_9EURO</name>
<dbReference type="RefSeq" id="XP_056757394.1">
    <property type="nucleotide sequence ID" value="XM_056892399.1"/>
</dbReference>
<comment type="caution">
    <text evidence="1">The sequence shown here is derived from an EMBL/GenBank/DDBJ whole genome shotgun (WGS) entry which is preliminary data.</text>
</comment>
<sequence length="77" mass="9106">EDLNFFDGSLYRPAIARKPIAYRILLDYRVVNIKGYDIVLGNDFLYEYNPYIADSYILSKEEKGTLNLLLKREVRRT</sequence>
<dbReference type="Proteomes" id="UP001213799">
    <property type="component" value="Unassembled WGS sequence"/>
</dbReference>